<keyword evidence="1" id="KW-1133">Transmembrane helix</keyword>
<dbReference type="Proteomes" id="UP000077202">
    <property type="component" value="Unassembled WGS sequence"/>
</dbReference>
<evidence type="ECO:0000256" key="1">
    <source>
        <dbReference type="SAM" id="Phobius"/>
    </source>
</evidence>
<evidence type="ECO:0000313" key="4">
    <source>
        <dbReference type="Proteomes" id="UP000077202"/>
    </source>
</evidence>
<organism evidence="3 4">
    <name type="scientific">Marchantia polymorpha subsp. ruderalis</name>
    <dbReference type="NCBI Taxonomy" id="1480154"/>
    <lineage>
        <taxon>Eukaryota</taxon>
        <taxon>Viridiplantae</taxon>
        <taxon>Streptophyta</taxon>
        <taxon>Embryophyta</taxon>
        <taxon>Marchantiophyta</taxon>
        <taxon>Marchantiopsida</taxon>
        <taxon>Marchantiidae</taxon>
        <taxon>Marchantiales</taxon>
        <taxon>Marchantiaceae</taxon>
        <taxon>Marchantia</taxon>
    </lineage>
</organism>
<dbReference type="PANTHER" id="PTHR34806">
    <property type="entry name" value="HIGH-AFFINITY NITRATE TRANSPORTER 3.2"/>
    <property type="match status" value="1"/>
</dbReference>
<dbReference type="AlphaFoldDB" id="A0A176VVK9"/>
<keyword evidence="1" id="KW-0472">Membrane</keyword>
<dbReference type="Pfam" id="PF16974">
    <property type="entry name" value="NAR2"/>
    <property type="match status" value="1"/>
</dbReference>
<dbReference type="EMBL" id="LVLJ01002459">
    <property type="protein sequence ID" value="OAE24840.1"/>
    <property type="molecule type" value="Genomic_DNA"/>
</dbReference>
<feature type="transmembrane region" description="Helical" evidence="1">
    <location>
        <begin position="181"/>
        <end position="200"/>
    </location>
</feature>
<gene>
    <name evidence="3" type="ORF">AXG93_4242s1120</name>
</gene>
<dbReference type="GO" id="GO:0010167">
    <property type="term" value="P:response to nitrate"/>
    <property type="evidence" value="ECO:0007669"/>
    <property type="project" value="InterPro"/>
</dbReference>
<dbReference type="PANTHER" id="PTHR34806:SF1">
    <property type="entry name" value="HIGH-AFFINITY NITRATE TRANSPORTER 3.1"/>
    <property type="match status" value="1"/>
</dbReference>
<keyword evidence="1" id="KW-0812">Transmembrane</keyword>
<feature type="chain" id="PRO_5008052078" description="High-affinity nitrate transporter" evidence="2">
    <location>
        <begin position="26"/>
        <end position="232"/>
    </location>
</feature>
<evidence type="ECO:0008006" key="5">
    <source>
        <dbReference type="Google" id="ProtNLM"/>
    </source>
</evidence>
<dbReference type="GO" id="GO:0005886">
    <property type="term" value="C:plasma membrane"/>
    <property type="evidence" value="ECO:0007669"/>
    <property type="project" value="TreeGrafter"/>
</dbReference>
<accession>A0A176VVK9</accession>
<protein>
    <recommendedName>
        <fullName evidence="5">High-affinity nitrate transporter</fullName>
    </recommendedName>
</protein>
<keyword evidence="2" id="KW-0732">Signal</keyword>
<evidence type="ECO:0000256" key="2">
    <source>
        <dbReference type="SAM" id="SignalP"/>
    </source>
</evidence>
<dbReference type="InterPro" id="IPR016605">
    <property type="entry name" value="Transptr_NO3_Nar2"/>
</dbReference>
<name>A0A176VVK9_MARPO</name>
<comment type="caution">
    <text evidence="3">The sequence shown here is derived from an EMBL/GenBank/DDBJ whole genome shotgun (WGS) entry which is preliminary data.</text>
</comment>
<keyword evidence="4" id="KW-1185">Reference proteome</keyword>
<proteinExistence type="predicted"/>
<evidence type="ECO:0000313" key="3">
    <source>
        <dbReference type="EMBL" id="OAE24840.1"/>
    </source>
</evidence>
<dbReference type="PIRSF" id="PIRSF012939">
    <property type="entry name" value="Transpt_NO3_Nar2"/>
    <property type="match status" value="1"/>
</dbReference>
<dbReference type="GO" id="GO:0015112">
    <property type="term" value="F:nitrate transmembrane transporter activity"/>
    <property type="evidence" value="ECO:0007669"/>
    <property type="project" value="TreeGrafter"/>
</dbReference>
<feature type="signal peptide" evidence="2">
    <location>
        <begin position="1"/>
        <end position="25"/>
    </location>
</feature>
<reference evidence="3" key="1">
    <citation type="submission" date="2016-03" db="EMBL/GenBank/DDBJ databases">
        <title>Mechanisms controlling the formation of the plant cell surface in tip-growing cells are functionally conserved among land plants.</title>
        <authorList>
            <person name="Honkanen S."/>
            <person name="Jones V.A."/>
            <person name="Morieri G."/>
            <person name="Champion C."/>
            <person name="Hetherington A.J."/>
            <person name="Kelly S."/>
            <person name="Saint-Marcoux D."/>
            <person name="Proust H."/>
            <person name="Prescott H."/>
            <person name="Dolan L."/>
        </authorList>
    </citation>
    <scope>NUCLEOTIDE SEQUENCE [LARGE SCALE GENOMIC DNA]</scope>
    <source>
        <tissue evidence="3">Whole gametophyte</tissue>
    </source>
</reference>
<sequence length="232" mass="25541">MACCHKLLAVTVLFAALFQATEVEGGVRFSTLERNLVVNAQIQSQNVSSGVAKVGVDSLAVQWNLNSSLEIEVDSEYASVKVKLCFAPKSQIDRGWRKTDDDLQRDNTCPKEIATKLYRSEGNFVVWRIPKNVPGGEYFVRAYVLDTQAVELAYGQNTDDAKTTNLITIIPITGRLPSIDIAGIVLSLFSVVSLCSFLLAETLLDEKIRFQNDLLNHIGVIGPRALAFAFTN</sequence>